<evidence type="ECO:0000313" key="1">
    <source>
        <dbReference type="EMBL" id="CAG8145886.1"/>
    </source>
</evidence>
<name>A0A9W4MWE4_PENNA</name>
<comment type="caution">
    <text evidence="1">The sequence shown here is derived from an EMBL/GenBank/DDBJ whole genome shotgun (WGS) entry which is preliminary data.</text>
</comment>
<organism evidence="1 2">
    <name type="scientific">Penicillium nalgiovense</name>
    <dbReference type="NCBI Taxonomy" id="60175"/>
    <lineage>
        <taxon>Eukaryota</taxon>
        <taxon>Fungi</taxon>
        <taxon>Dikarya</taxon>
        <taxon>Ascomycota</taxon>
        <taxon>Pezizomycotina</taxon>
        <taxon>Eurotiomycetes</taxon>
        <taxon>Eurotiomycetidae</taxon>
        <taxon>Eurotiales</taxon>
        <taxon>Aspergillaceae</taxon>
        <taxon>Penicillium</taxon>
    </lineage>
</organism>
<gene>
    <name evidence="1" type="ORF">PNAL_LOCUS5956</name>
</gene>
<dbReference type="Proteomes" id="UP001153461">
    <property type="component" value="Unassembled WGS sequence"/>
</dbReference>
<sequence>MCLFLVTSNTDEDDPPLCPTDLKGLLQTEVALRENTQREIALKEKIEELAKEGTYVTVVQDLQEGLSTLSTEYWTLDRRWWEIRSSYYDSPLTRGIDFWRSQPKWYMHRILVEDCVGRGGCCGRDCGCCSHRQSERKFAVGHCTVECSCCERARGFALDPEQKSQIRESFKLAYNCPRAWYYNRIKTASLLGLMAGSYENPFDLIVDLPPRYATPSEESRGSNWKNYLRGSSR</sequence>
<proteinExistence type="predicted"/>
<evidence type="ECO:0000313" key="2">
    <source>
        <dbReference type="Proteomes" id="UP001153461"/>
    </source>
</evidence>
<dbReference type="EMBL" id="CAJVNV010000288">
    <property type="protein sequence ID" value="CAG8145886.1"/>
    <property type="molecule type" value="Genomic_DNA"/>
</dbReference>
<dbReference type="OrthoDB" id="4252872at2759"/>
<reference evidence="1" key="1">
    <citation type="submission" date="2021-07" db="EMBL/GenBank/DDBJ databases">
        <authorList>
            <person name="Branca A.L. A."/>
        </authorList>
    </citation>
    <scope>NUCLEOTIDE SEQUENCE</scope>
</reference>
<accession>A0A9W4MWE4</accession>
<dbReference type="AlphaFoldDB" id="A0A9W4MWE4"/>
<protein>
    <submittedName>
        <fullName evidence="1">Uncharacterized protein</fullName>
    </submittedName>
</protein>